<proteinExistence type="inferred from homology"/>
<dbReference type="EMBL" id="CP006664">
    <property type="protein sequence ID" value="AIJ10173.1"/>
    <property type="molecule type" value="Genomic_DNA"/>
</dbReference>
<dbReference type="PANTHER" id="PTHR30346:SF17">
    <property type="entry name" value="LYSR FAMILY TRANSCRIPTIONAL REGULATOR"/>
    <property type="match status" value="1"/>
</dbReference>
<reference evidence="6 7" key="1">
    <citation type="journal article" date="2012" name="PLoS ONE">
        <title>Edwardsiella comparative phylogenomics reveal the new intra/inter-species taxonomic relationships, virulence evolution and niche adaptation mechanisms.</title>
        <authorList>
            <person name="Yang M."/>
            <person name="Lv Y."/>
            <person name="Xiao J."/>
            <person name="Wu H."/>
            <person name="Zheng H."/>
            <person name="Liu Q."/>
            <person name="Zhang Y."/>
            <person name="Wang Q."/>
        </authorList>
    </citation>
    <scope>NUCLEOTIDE SEQUENCE [LARGE SCALE GENOMIC DNA]</scope>
    <source>
        <strain evidence="7">080813</strain>
    </source>
</reference>
<feature type="domain" description="HTH lysR-type" evidence="5">
    <location>
        <begin position="20"/>
        <end position="77"/>
    </location>
</feature>
<dbReference type="InterPro" id="IPR005119">
    <property type="entry name" value="LysR_subst-bd"/>
</dbReference>
<comment type="similarity">
    <text evidence="1">Belongs to the LysR transcriptional regulatory family.</text>
</comment>
<keyword evidence="2" id="KW-0805">Transcription regulation</keyword>
<evidence type="ECO:0000256" key="1">
    <source>
        <dbReference type="ARBA" id="ARBA00009437"/>
    </source>
</evidence>
<gene>
    <name evidence="6" type="ORF">ETEE_3761</name>
</gene>
<dbReference type="PANTHER" id="PTHR30346">
    <property type="entry name" value="TRANSCRIPTIONAL DUAL REGULATOR HCAR-RELATED"/>
    <property type="match status" value="1"/>
</dbReference>
<protein>
    <submittedName>
        <fullName evidence="6">LysR family transcriptional regulator</fullName>
    </submittedName>
</protein>
<dbReference type="InterPro" id="IPR036388">
    <property type="entry name" value="WH-like_DNA-bd_sf"/>
</dbReference>
<dbReference type="KEGG" id="ete:ETEE_3761"/>
<organism evidence="6 7">
    <name type="scientific">Edwardsiella anguillarum ET080813</name>
    <dbReference type="NCBI Taxonomy" id="667120"/>
    <lineage>
        <taxon>Bacteria</taxon>
        <taxon>Pseudomonadati</taxon>
        <taxon>Pseudomonadota</taxon>
        <taxon>Gammaproteobacteria</taxon>
        <taxon>Enterobacterales</taxon>
        <taxon>Hafniaceae</taxon>
        <taxon>Edwardsiella</taxon>
    </lineage>
</organism>
<dbReference type="InterPro" id="IPR000847">
    <property type="entry name" value="LysR_HTH_N"/>
</dbReference>
<name>A0A076LUN9_9GAMM</name>
<dbReference type="FunFam" id="1.10.10.10:FF:000001">
    <property type="entry name" value="LysR family transcriptional regulator"/>
    <property type="match status" value="1"/>
</dbReference>
<keyword evidence="4" id="KW-0804">Transcription</keyword>
<dbReference type="CDD" id="cd08414">
    <property type="entry name" value="PBP2_LTTR_aromatics_like"/>
    <property type="match status" value="1"/>
</dbReference>
<dbReference type="Proteomes" id="UP000028681">
    <property type="component" value="Chromosome"/>
</dbReference>
<dbReference type="GO" id="GO:0003700">
    <property type="term" value="F:DNA-binding transcription factor activity"/>
    <property type="evidence" value="ECO:0007669"/>
    <property type="project" value="InterPro"/>
</dbReference>
<evidence type="ECO:0000259" key="5">
    <source>
        <dbReference type="PROSITE" id="PS50931"/>
    </source>
</evidence>
<dbReference type="GO" id="GO:0003677">
    <property type="term" value="F:DNA binding"/>
    <property type="evidence" value="ECO:0007669"/>
    <property type="project" value="UniProtKB-KW"/>
</dbReference>
<dbReference type="SUPFAM" id="SSF53850">
    <property type="entry name" value="Periplasmic binding protein-like II"/>
    <property type="match status" value="1"/>
</dbReference>
<dbReference type="SUPFAM" id="SSF46785">
    <property type="entry name" value="Winged helix' DNA-binding domain"/>
    <property type="match status" value="1"/>
</dbReference>
<evidence type="ECO:0000256" key="2">
    <source>
        <dbReference type="ARBA" id="ARBA00023015"/>
    </source>
</evidence>
<dbReference type="PROSITE" id="PS50931">
    <property type="entry name" value="HTH_LYSR"/>
    <property type="match status" value="1"/>
</dbReference>
<dbReference type="InterPro" id="IPR036390">
    <property type="entry name" value="WH_DNA-bd_sf"/>
</dbReference>
<evidence type="ECO:0000313" key="7">
    <source>
        <dbReference type="Proteomes" id="UP000028681"/>
    </source>
</evidence>
<dbReference type="Gene3D" id="3.40.190.10">
    <property type="entry name" value="Periplasmic binding protein-like II"/>
    <property type="match status" value="2"/>
</dbReference>
<evidence type="ECO:0000313" key="6">
    <source>
        <dbReference type="EMBL" id="AIJ10173.1"/>
    </source>
</evidence>
<dbReference type="PRINTS" id="PR00039">
    <property type="entry name" value="HTHLYSR"/>
</dbReference>
<dbReference type="GO" id="GO:0032993">
    <property type="term" value="C:protein-DNA complex"/>
    <property type="evidence" value="ECO:0007669"/>
    <property type="project" value="TreeGrafter"/>
</dbReference>
<accession>A0A076LUN9</accession>
<dbReference type="Pfam" id="PF00126">
    <property type="entry name" value="HTH_1"/>
    <property type="match status" value="1"/>
</dbReference>
<keyword evidence="3" id="KW-0238">DNA-binding</keyword>
<evidence type="ECO:0000256" key="4">
    <source>
        <dbReference type="ARBA" id="ARBA00023163"/>
    </source>
</evidence>
<dbReference type="Pfam" id="PF03466">
    <property type="entry name" value="LysR_substrate"/>
    <property type="match status" value="1"/>
</dbReference>
<dbReference type="Gene3D" id="1.10.10.10">
    <property type="entry name" value="Winged helix-like DNA-binding domain superfamily/Winged helix DNA-binding domain"/>
    <property type="match status" value="1"/>
</dbReference>
<evidence type="ECO:0000256" key="3">
    <source>
        <dbReference type="ARBA" id="ARBA00023125"/>
    </source>
</evidence>
<dbReference type="HOGENOM" id="CLU_039613_6_4_6"/>
<dbReference type="AlphaFoldDB" id="A0A076LUN9"/>
<sequence length="330" mass="36812">MSNILIRTNNIFKVSMAMRIEIRHLKYFIAVAEERHFNRAAERLNISQPPLSQQIQALERELGACLLMRTNRSVSLTQAGSLFLKECYAIVSQLEQAAEKAARAHRGETGDLTIGFTSSVPFIPRVAHSLFSYRQRYPQVHLQMRELNTKQQIEPLVDGKLDIGILRNTLLPGVLTHRVLQREPLVAVLHRHHPLALRGQALRFSDLADQPFVFFSRGDGTALYDELLSLLKRAGIVPYITQEVGEAMTIVGLISAGLGISILPASYTRIQVDGVCYRALDEPDAYTEVWLAYHRQRPLSAQANALIALLTAPPSDVMAPPSMMENAPNG</sequence>